<dbReference type="EC" id="2.7.13.3" evidence="2"/>
<evidence type="ECO:0000313" key="9">
    <source>
        <dbReference type="EMBL" id="KYO56370.1"/>
    </source>
</evidence>
<keyword evidence="6" id="KW-0812">Transmembrane</keyword>
<feature type="transmembrane region" description="Helical" evidence="6">
    <location>
        <begin position="150"/>
        <end position="170"/>
    </location>
</feature>
<dbReference type="SMART" id="SM00388">
    <property type="entry name" value="HisKA"/>
    <property type="match status" value="1"/>
</dbReference>
<evidence type="ECO:0000259" key="7">
    <source>
        <dbReference type="PROSITE" id="PS50109"/>
    </source>
</evidence>
<dbReference type="InterPro" id="IPR004358">
    <property type="entry name" value="Sig_transdc_His_kin-like_C"/>
</dbReference>
<dbReference type="SUPFAM" id="SSF47226">
    <property type="entry name" value="Histidine-containing phosphotransfer domain, HPT domain"/>
    <property type="match status" value="1"/>
</dbReference>
<accession>A0A162LQV7</accession>
<dbReference type="Gene3D" id="3.30.565.10">
    <property type="entry name" value="Histidine kinase-like ATPase, C-terminal domain"/>
    <property type="match status" value="1"/>
</dbReference>
<feature type="transmembrane region" description="Helical" evidence="6">
    <location>
        <begin position="34"/>
        <end position="54"/>
    </location>
</feature>
<dbReference type="GO" id="GO:0005886">
    <property type="term" value="C:plasma membrane"/>
    <property type="evidence" value="ECO:0007669"/>
    <property type="project" value="UniProtKB-SubCell"/>
</dbReference>
<proteinExistence type="predicted"/>
<feature type="transmembrane region" description="Helical" evidence="6">
    <location>
        <begin position="119"/>
        <end position="138"/>
    </location>
</feature>
<dbReference type="RefSeq" id="WP_062761906.1">
    <property type="nucleotide sequence ID" value="NZ_CP121045.1"/>
</dbReference>
<dbReference type="PANTHER" id="PTHR45339">
    <property type="entry name" value="HYBRID SIGNAL TRANSDUCTION HISTIDINE KINASE J"/>
    <property type="match status" value="1"/>
</dbReference>
<keyword evidence="3 4" id="KW-0597">Phosphoprotein</keyword>
<dbReference type="PROSITE" id="PS50110">
    <property type="entry name" value="RESPONSE_REGULATORY"/>
    <property type="match status" value="1"/>
</dbReference>
<dbReference type="Gene3D" id="3.40.50.2300">
    <property type="match status" value="1"/>
</dbReference>
<dbReference type="SUPFAM" id="SSF52172">
    <property type="entry name" value="CheY-like"/>
    <property type="match status" value="1"/>
</dbReference>
<dbReference type="InterPro" id="IPR036641">
    <property type="entry name" value="HPT_dom_sf"/>
</dbReference>
<comment type="catalytic activity">
    <reaction evidence="1">
        <text>ATP + protein L-histidine = ADP + protein N-phospho-L-histidine.</text>
        <dbReference type="EC" id="2.7.13.3"/>
    </reaction>
</comment>
<feature type="domain" description="Histidine kinase" evidence="7">
    <location>
        <begin position="241"/>
        <end position="459"/>
    </location>
</feature>
<dbReference type="CDD" id="cd16922">
    <property type="entry name" value="HATPase_EvgS-ArcB-TorS-like"/>
    <property type="match status" value="1"/>
</dbReference>
<dbReference type="InterPro" id="IPR001789">
    <property type="entry name" value="Sig_transdc_resp-reg_receiver"/>
</dbReference>
<protein>
    <recommendedName>
        <fullName evidence="2">histidine kinase</fullName>
        <ecNumber evidence="2">2.7.13.3</ecNumber>
    </recommendedName>
</protein>
<dbReference type="InterPro" id="IPR003661">
    <property type="entry name" value="HisK_dim/P_dom"/>
</dbReference>
<dbReference type="PRINTS" id="PR00344">
    <property type="entry name" value="BCTRLSENSOR"/>
</dbReference>
<dbReference type="Pfam" id="PF00512">
    <property type="entry name" value="HisKA"/>
    <property type="match status" value="1"/>
</dbReference>
<feature type="domain" description="Response regulatory" evidence="8">
    <location>
        <begin position="490"/>
        <end position="608"/>
    </location>
</feature>
<dbReference type="OrthoDB" id="9801651at2"/>
<evidence type="ECO:0000259" key="8">
    <source>
        <dbReference type="PROSITE" id="PS50110"/>
    </source>
</evidence>
<dbReference type="CDD" id="cd00082">
    <property type="entry name" value="HisKA"/>
    <property type="match status" value="1"/>
</dbReference>
<dbReference type="Gene3D" id="1.20.120.160">
    <property type="entry name" value="HPT domain"/>
    <property type="match status" value="1"/>
</dbReference>
<dbReference type="GO" id="GO:0000155">
    <property type="term" value="F:phosphorelay sensor kinase activity"/>
    <property type="evidence" value="ECO:0007669"/>
    <property type="project" value="InterPro"/>
</dbReference>
<dbReference type="InterPro" id="IPR011006">
    <property type="entry name" value="CheY-like_superfamily"/>
</dbReference>
<dbReference type="PANTHER" id="PTHR45339:SF5">
    <property type="entry name" value="HISTIDINE KINASE"/>
    <property type="match status" value="1"/>
</dbReference>
<dbReference type="GeneID" id="97243195"/>
<evidence type="ECO:0000256" key="2">
    <source>
        <dbReference type="ARBA" id="ARBA00012438"/>
    </source>
</evidence>
<reference evidence="9 10" key="1">
    <citation type="submission" date="2015-12" db="EMBL/GenBank/DDBJ databases">
        <title>Genome sequence of Tistrella mobilis MCCC 1A02139.</title>
        <authorList>
            <person name="Lu L."/>
            <person name="Lai Q."/>
            <person name="Shao Z."/>
            <person name="Qian P."/>
        </authorList>
    </citation>
    <scope>NUCLEOTIDE SEQUENCE [LARGE SCALE GENOMIC DNA]</scope>
    <source>
        <strain evidence="9 10">MCCC 1A02139</strain>
    </source>
</reference>
<dbReference type="InterPro" id="IPR036890">
    <property type="entry name" value="HATPase_C_sf"/>
</dbReference>
<dbReference type="AlphaFoldDB" id="A0A162LQV7"/>
<feature type="transmembrane region" description="Helical" evidence="6">
    <location>
        <begin position="6"/>
        <end position="27"/>
    </location>
</feature>
<dbReference type="SUPFAM" id="SSF47384">
    <property type="entry name" value="Homodimeric domain of signal transducing histidine kinase"/>
    <property type="match status" value="1"/>
</dbReference>
<evidence type="ECO:0000256" key="5">
    <source>
        <dbReference type="SAM" id="MobiDB-lite"/>
    </source>
</evidence>
<dbReference type="InterPro" id="IPR036097">
    <property type="entry name" value="HisK_dim/P_sf"/>
</dbReference>
<dbReference type="GO" id="GO:0005524">
    <property type="term" value="F:ATP binding"/>
    <property type="evidence" value="ECO:0007669"/>
    <property type="project" value="UniProtKB-KW"/>
</dbReference>
<dbReference type="Pfam" id="PF02518">
    <property type="entry name" value="HATPase_c"/>
    <property type="match status" value="1"/>
</dbReference>
<evidence type="ECO:0000256" key="4">
    <source>
        <dbReference type="PROSITE-ProRule" id="PRU00169"/>
    </source>
</evidence>
<feature type="modified residue" description="4-aspartylphosphate" evidence="4">
    <location>
        <position position="539"/>
    </location>
</feature>
<dbReference type="InterPro" id="IPR003594">
    <property type="entry name" value="HATPase_dom"/>
</dbReference>
<feature type="transmembrane region" description="Helical" evidence="6">
    <location>
        <begin position="190"/>
        <end position="211"/>
    </location>
</feature>
<keyword evidence="6" id="KW-1133">Transmembrane helix</keyword>
<dbReference type="Pfam" id="PF00072">
    <property type="entry name" value="Response_reg"/>
    <property type="match status" value="1"/>
</dbReference>
<dbReference type="PROSITE" id="PS50109">
    <property type="entry name" value="HIS_KIN"/>
    <property type="match status" value="1"/>
</dbReference>
<evidence type="ECO:0000313" key="10">
    <source>
        <dbReference type="Proteomes" id="UP000075787"/>
    </source>
</evidence>
<keyword evidence="6" id="KW-0472">Membrane</keyword>
<sequence>MDIVTLAIYNAWITVTLTIGFAAVSAARRGPAHVLWWTAGNAARAIASLVLAFNLATGDLPTTLAANGLLLVSSALYLTSFERLTGRRGLMPPAIAVIAVTMGLVLAFTIASPDLKARIVSYSTGSGLLLLMCAVVAIRNDIRGRARPSLHAAGIVFAIFGGLTLARGLATLAGPDMDSVLASTWVQSGFLALAGMFYVGSNFAMLWSMVVEDGERHAAELESAREAAERASFAKSRFLATMSHELRTPLNGVLGAAQLLLGDPGVGPGPRQRVQMIASAGRHLLGVINDVLDFSKIEAGKLELQPRDGVDLRGLLTVVSDVVAPQATAKGLVLITDAAADLPHAIRADAMRLQQVLLNLLSNAVKFTPHGRVILRARRGQDGWLRFEVQDDGPGIPPERRHLLFKDFSQLDETATAATGTGLGLAISARLAAAMGGRLELDDSVTRGALFRFEVALPETPLKTGRAATALDRPEAAPPPPPAAEGRGPRVLVADDVEMNREVLAAMLKRLGCIVEKAEDGAEAVAITARGGIDLVLMDMRMPVMNGLEAARAIRGLTDPTLAGVPIVALTANAFDSAMEQCRDAGMNDYMAKPVQLSELAEMLQRYTRIRRAPPPAPPQAAAPHPEAPVEAVGDEMAAIDRLQRQMGQDRVAQMLDGFMATATDRIRRMTHDADPVVLADDARTIAGQAALLGLDQLALIGRRLAIAVENDEAEHLCRGHLEAFTSRLRATLVELLLRRARLREYQPY</sequence>
<evidence type="ECO:0000256" key="6">
    <source>
        <dbReference type="SAM" id="Phobius"/>
    </source>
</evidence>
<dbReference type="EMBL" id="LPZR01000045">
    <property type="protein sequence ID" value="KYO56370.1"/>
    <property type="molecule type" value="Genomic_DNA"/>
</dbReference>
<feature type="transmembrane region" description="Helical" evidence="6">
    <location>
        <begin position="90"/>
        <end position="113"/>
    </location>
</feature>
<evidence type="ECO:0000256" key="3">
    <source>
        <dbReference type="ARBA" id="ARBA00022553"/>
    </source>
</evidence>
<dbReference type="SUPFAM" id="SSF55874">
    <property type="entry name" value="ATPase domain of HSP90 chaperone/DNA topoisomerase II/histidine kinase"/>
    <property type="match status" value="1"/>
</dbReference>
<name>A0A162LQV7_9PROT</name>
<dbReference type="SMART" id="SM00387">
    <property type="entry name" value="HATPase_c"/>
    <property type="match status" value="1"/>
</dbReference>
<comment type="caution">
    <text evidence="9">The sequence shown here is derived from an EMBL/GenBank/DDBJ whole genome shotgun (WGS) entry which is preliminary data.</text>
</comment>
<evidence type="ECO:0000256" key="1">
    <source>
        <dbReference type="ARBA" id="ARBA00000085"/>
    </source>
</evidence>
<dbReference type="CDD" id="cd17546">
    <property type="entry name" value="REC_hyHK_CKI1_RcsC-like"/>
    <property type="match status" value="1"/>
</dbReference>
<dbReference type="SMART" id="SM00448">
    <property type="entry name" value="REC"/>
    <property type="match status" value="1"/>
</dbReference>
<dbReference type="Gene3D" id="1.10.287.130">
    <property type="match status" value="1"/>
</dbReference>
<organism evidence="9 10">
    <name type="scientific">Tistrella mobilis</name>
    <dbReference type="NCBI Taxonomy" id="171437"/>
    <lineage>
        <taxon>Bacteria</taxon>
        <taxon>Pseudomonadati</taxon>
        <taxon>Pseudomonadota</taxon>
        <taxon>Alphaproteobacteria</taxon>
        <taxon>Geminicoccales</taxon>
        <taxon>Geminicoccaceae</taxon>
        <taxon>Tistrella</taxon>
    </lineage>
</organism>
<gene>
    <name evidence="9" type="ORF">AUP44_22250</name>
</gene>
<dbReference type="InterPro" id="IPR005467">
    <property type="entry name" value="His_kinase_dom"/>
</dbReference>
<dbReference type="Proteomes" id="UP000075787">
    <property type="component" value="Unassembled WGS sequence"/>
</dbReference>
<feature type="region of interest" description="Disordered" evidence="5">
    <location>
        <begin position="464"/>
        <end position="489"/>
    </location>
</feature>